<comment type="caution">
    <text evidence="2">The sequence shown here is derived from an EMBL/GenBank/DDBJ whole genome shotgun (WGS) entry which is preliminary data.</text>
</comment>
<gene>
    <name evidence="2" type="ORF">RRG08_056125</name>
</gene>
<feature type="region of interest" description="Disordered" evidence="1">
    <location>
        <begin position="46"/>
        <end position="73"/>
    </location>
</feature>
<keyword evidence="3" id="KW-1185">Reference proteome</keyword>
<evidence type="ECO:0000313" key="3">
    <source>
        <dbReference type="Proteomes" id="UP001283361"/>
    </source>
</evidence>
<sequence>MKSFLGVEPTSSLYVGPVLRFPKSLSAVRADLVWLSSPGFRHSRPSLAGGTRCTSITGGQTRGMTAVNSHSDDGGGGMESFDFDYFHVVPSDSQQSLTRGIPGWSTWPSKPADPSQQALCVPPTLAGSDPSGWSVCQSVTRVKSHKTYSRHVRHRPRPIFDLLETARSCFKRSPVHCLQ</sequence>
<dbReference type="AlphaFoldDB" id="A0AAE1D553"/>
<proteinExistence type="predicted"/>
<dbReference type="EMBL" id="JAWDGP010005334">
    <property type="protein sequence ID" value="KAK3757739.1"/>
    <property type="molecule type" value="Genomic_DNA"/>
</dbReference>
<dbReference type="Proteomes" id="UP001283361">
    <property type="component" value="Unassembled WGS sequence"/>
</dbReference>
<accession>A0AAE1D553</accession>
<reference evidence="2" key="1">
    <citation type="journal article" date="2023" name="G3 (Bethesda)">
        <title>A reference genome for the long-term kleptoplast-retaining sea slug Elysia crispata morphotype clarki.</title>
        <authorList>
            <person name="Eastman K.E."/>
            <person name="Pendleton A.L."/>
            <person name="Shaikh M.A."/>
            <person name="Suttiyut T."/>
            <person name="Ogas R."/>
            <person name="Tomko P."/>
            <person name="Gavelis G."/>
            <person name="Widhalm J.R."/>
            <person name="Wisecaver J.H."/>
        </authorList>
    </citation>
    <scope>NUCLEOTIDE SEQUENCE</scope>
    <source>
        <strain evidence="2">ECLA1</strain>
    </source>
</reference>
<evidence type="ECO:0000256" key="1">
    <source>
        <dbReference type="SAM" id="MobiDB-lite"/>
    </source>
</evidence>
<feature type="compositionally biased region" description="Polar residues" evidence="1">
    <location>
        <begin position="52"/>
        <end position="69"/>
    </location>
</feature>
<evidence type="ECO:0000313" key="2">
    <source>
        <dbReference type="EMBL" id="KAK3757739.1"/>
    </source>
</evidence>
<name>A0AAE1D553_9GAST</name>
<protein>
    <submittedName>
        <fullName evidence="2">Uncharacterized protein</fullName>
    </submittedName>
</protein>
<organism evidence="2 3">
    <name type="scientific">Elysia crispata</name>
    <name type="common">lettuce slug</name>
    <dbReference type="NCBI Taxonomy" id="231223"/>
    <lineage>
        <taxon>Eukaryota</taxon>
        <taxon>Metazoa</taxon>
        <taxon>Spiralia</taxon>
        <taxon>Lophotrochozoa</taxon>
        <taxon>Mollusca</taxon>
        <taxon>Gastropoda</taxon>
        <taxon>Heterobranchia</taxon>
        <taxon>Euthyneura</taxon>
        <taxon>Panpulmonata</taxon>
        <taxon>Sacoglossa</taxon>
        <taxon>Placobranchoidea</taxon>
        <taxon>Plakobranchidae</taxon>
        <taxon>Elysia</taxon>
    </lineage>
</organism>